<dbReference type="EMBL" id="BOMY01000050">
    <property type="protein sequence ID" value="GIF25168.1"/>
    <property type="molecule type" value="Genomic_DNA"/>
</dbReference>
<reference evidence="2" key="1">
    <citation type="submission" date="2021-01" db="EMBL/GenBank/DDBJ databases">
        <title>Whole genome shotgun sequence of Actinoplanes tereljensis NBRC 105297.</title>
        <authorList>
            <person name="Komaki H."/>
            <person name="Tamura T."/>
        </authorList>
    </citation>
    <scope>NUCLEOTIDE SEQUENCE</scope>
    <source>
        <strain evidence="2">NBRC 105297</strain>
    </source>
</reference>
<dbReference type="Pfam" id="PF11239">
    <property type="entry name" value="DUF3040"/>
    <property type="match status" value="1"/>
</dbReference>
<keyword evidence="1" id="KW-0472">Membrane</keyword>
<dbReference type="InterPro" id="IPR021401">
    <property type="entry name" value="DUF3040"/>
</dbReference>
<dbReference type="AlphaFoldDB" id="A0A919NVL1"/>
<sequence>MLEPTEKAKFDTLVTRLRADDPVFTQRIDRLARPRGRLYATLAILLWTSAPLCIVFGGWTGLLLAAVGVAYGLHLMTKRGGITSETVWPSPRRRPGVSN</sequence>
<evidence type="ECO:0008006" key="4">
    <source>
        <dbReference type="Google" id="ProtNLM"/>
    </source>
</evidence>
<evidence type="ECO:0000313" key="2">
    <source>
        <dbReference type="EMBL" id="GIF25168.1"/>
    </source>
</evidence>
<dbReference type="Proteomes" id="UP000623608">
    <property type="component" value="Unassembled WGS sequence"/>
</dbReference>
<keyword evidence="3" id="KW-1185">Reference proteome</keyword>
<feature type="transmembrane region" description="Helical" evidence="1">
    <location>
        <begin position="38"/>
        <end position="71"/>
    </location>
</feature>
<gene>
    <name evidence="2" type="ORF">Ate02nite_78980</name>
</gene>
<name>A0A919NVL1_9ACTN</name>
<accession>A0A919NVL1</accession>
<comment type="caution">
    <text evidence="2">The sequence shown here is derived from an EMBL/GenBank/DDBJ whole genome shotgun (WGS) entry which is preliminary data.</text>
</comment>
<keyword evidence="1" id="KW-1133">Transmembrane helix</keyword>
<proteinExistence type="predicted"/>
<dbReference type="RefSeq" id="WP_203812980.1">
    <property type="nucleotide sequence ID" value="NZ_BOMY01000050.1"/>
</dbReference>
<evidence type="ECO:0000256" key="1">
    <source>
        <dbReference type="SAM" id="Phobius"/>
    </source>
</evidence>
<organism evidence="2 3">
    <name type="scientific">Paractinoplanes tereljensis</name>
    <dbReference type="NCBI Taxonomy" id="571912"/>
    <lineage>
        <taxon>Bacteria</taxon>
        <taxon>Bacillati</taxon>
        <taxon>Actinomycetota</taxon>
        <taxon>Actinomycetes</taxon>
        <taxon>Micromonosporales</taxon>
        <taxon>Micromonosporaceae</taxon>
        <taxon>Paractinoplanes</taxon>
    </lineage>
</organism>
<evidence type="ECO:0000313" key="3">
    <source>
        <dbReference type="Proteomes" id="UP000623608"/>
    </source>
</evidence>
<protein>
    <recommendedName>
        <fullName evidence="4">DUF3040 domain-containing protein</fullName>
    </recommendedName>
</protein>
<keyword evidence="1" id="KW-0812">Transmembrane</keyword>